<evidence type="ECO:0000256" key="1">
    <source>
        <dbReference type="SAM" id="Phobius"/>
    </source>
</evidence>
<organism evidence="2 3">
    <name type="scientific">Aureibacter tunicatorum</name>
    <dbReference type="NCBI Taxonomy" id="866807"/>
    <lineage>
        <taxon>Bacteria</taxon>
        <taxon>Pseudomonadati</taxon>
        <taxon>Bacteroidota</taxon>
        <taxon>Cytophagia</taxon>
        <taxon>Cytophagales</taxon>
        <taxon>Persicobacteraceae</taxon>
        <taxon>Aureibacter</taxon>
    </lineage>
</organism>
<gene>
    <name evidence="2" type="ORF">HNQ88_003129</name>
</gene>
<protein>
    <submittedName>
        <fullName evidence="2">Leucine-rich repeat (LRR) protein</fullName>
    </submittedName>
</protein>
<proteinExistence type="predicted"/>
<name>A0AAE3XLG4_9BACT</name>
<accession>A0AAE3XLG4</accession>
<keyword evidence="1" id="KW-0472">Membrane</keyword>
<keyword evidence="3" id="KW-1185">Reference proteome</keyword>
<keyword evidence="1" id="KW-0812">Transmembrane</keyword>
<dbReference type="EMBL" id="JAVDQD010000003">
    <property type="protein sequence ID" value="MDR6240081.1"/>
    <property type="molecule type" value="Genomic_DNA"/>
</dbReference>
<feature type="transmembrane region" description="Helical" evidence="1">
    <location>
        <begin position="49"/>
        <end position="68"/>
    </location>
</feature>
<dbReference type="Proteomes" id="UP001185092">
    <property type="component" value="Unassembled WGS sequence"/>
</dbReference>
<comment type="caution">
    <text evidence="2">The sequence shown here is derived from an EMBL/GenBank/DDBJ whole genome shotgun (WGS) entry which is preliminary data.</text>
</comment>
<keyword evidence="1" id="KW-1133">Transmembrane helix</keyword>
<dbReference type="RefSeq" id="WP_309939920.1">
    <property type="nucleotide sequence ID" value="NZ_AP025305.1"/>
</dbReference>
<feature type="transmembrane region" description="Helical" evidence="1">
    <location>
        <begin position="17"/>
        <end position="37"/>
    </location>
</feature>
<dbReference type="AlphaFoldDB" id="A0AAE3XLG4"/>
<evidence type="ECO:0000313" key="3">
    <source>
        <dbReference type="Proteomes" id="UP001185092"/>
    </source>
</evidence>
<sequence>MEYKANKKSVNKIKPKIYLISIGIIIFVMSLSVNKVYYTSEFEDFPEVAKISILTFTLSVCIYQLYFFKRHFDKQDKYRIILTDEYLKISQKGSEDKIIKIEEIGLIDKINRGVWLYTKKEDFLVPNWIENLDELEYKIRELKKNRK</sequence>
<reference evidence="2" key="1">
    <citation type="submission" date="2023-07" db="EMBL/GenBank/DDBJ databases">
        <title>Genomic Encyclopedia of Type Strains, Phase IV (KMG-IV): sequencing the most valuable type-strain genomes for metagenomic binning, comparative biology and taxonomic classification.</title>
        <authorList>
            <person name="Goeker M."/>
        </authorList>
    </citation>
    <scope>NUCLEOTIDE SEQUENCE</scope>
    <source>
        <strain evidence="2">DSM 26174</strain>
    </source>
</reference>
<evidence type="ECO:0000313" key="2">
    <source>
        <dbReference type="EMBL" id="MDR6240081.1"/>
    </source>
</evidence>